<dbReference type="Proteomes" id="UP000008312">
    <property type="component" value="Unassembled WGS sequence"/>
</dbReference>
<dbReference type="RefSeq" id="XP_012895160.1">
    <property type="nucleotide sequence ID" value="XM_013039706.1"/>
</dbReference>
<keyword evidence="3 5" id="KW-1133">Transmembrane helix</keyword>
<gene>
    <name evidence="6" type="ORF">GSBLH_T00006245001</name>
</gene>
<keyword evidence="2 5" id="KW-0812">Transmembrane</keyword>
<feature type="transmembrane region" description="Helical" evidence="5">
    <location>
        <begin position="58"/>
        <end position="82"/>
    </location>
</feature>
<evidence type="ECO:0000256" key="5">
    <source>
        <dbReference type="SAM" id="Phobius"/>
    </source>
</evidence>
<dbReference type="GeneID" id="24922370"/>
<evidence type="ECO:0000313" key="6">
    <source>
        <dbReference type="EMBL" id="CBK21112.2"/>
    </source>
</evidence>
<dbReference type="InParanoid" id="D8LZ73"/>
<accession>D8LZ73</accession>
<evidence type="ECO:0000256" key="2">
    <source>
        <dbReference type="ARBA" id="ARBA00022692"/>
    </source>
</evidence>
<dbReference type="GO" id="GO:0005783">
    <property type="term" value="C:endoplasmic reticulum"/>
    <property type="evidence" value="ECO:0007669"/>
    <property type="project" value="TreeGrafter"/>
</dbReference>
<evidence type="ECO:0000256" key="4">
    <source>
        <dbReference type="ARBA" id="ARBA00023136"/>
    </source>
</evidence>
<dbReference type="Pfam" id="PF06423">
    <property type="entry name" value="GWT1"/>
    <property type="match status" value="1"/>
</dbReference>
<feature type="transmembrane region" description="Helical" evidence="5">
    <location>
        <begin position="167"/>
        <end position="195"/>
    </location>
</feature>
<dbReference type="PANTHER" id="PTHR20661">
    <property type="entry name" value="PHOSPHATIDYLINOSITOL-GLYCAN BIOSYNTHESIS CLASS W PROTEIN"/>
    <property type="match status" value="1"/>
</dbReference>
<name>D8LZ73_BLAHO</name>
<dbReference type="GO" id="GO:0016020">
    <property type="term" value="C:membrane"/>
    <property type="evidence" value="ECO:0007669"/>
    <property type="project" value="UniProtKB-SubCell"/>
</dbReference>
<dbReference type="PANTHER" id="PTHR20661:SF0">
    <property type="entry name" value="PHOSPHATIDYLINOSITOL-GLYCAN BIOSYNTHESIS CLASS W PROTEIN"/>
    <property type="match status" value="1"/>
</dbReference>
<dbReference type="AlphaFoldDB" id="D8LZ73"/>
<dbReference type="GO" id="GO:0006506">
    <property type="term" value="P:GPI anchor biosynthetic process"/>
    <property type="evidence" value="ECO:0007669"/>
    <property type="project" value="InterPro"/>
</dbReference>
<comment type="subcellular location">
    <subcellularLocation>
        <location evidence="1">Membrane</location>
        <topology evidence="1">Multi-pass membrane protein</topology>
    </subcellularLocation>
</comment>
<proteinExistence type="predicted"/>
<feature type="transmembrane region" description="Helical" evidence="5">
    <location>
        <begin position="134"/>
        <end position="155"/>
    </location>
</feature>
<keyword evidence="4 5" id="KW-0472">Membrane</keyword>
<evidence type="ECO:0000256" key="1">
    <source>
        <dbReference type="ARBA" id="ARBA00004141"/>
    </source>
</evidence>
<organism evidence="6">
    <name type="scientific">Blastocystis hominis</name>
    <dbReference type="NCBI Taxonomy" id="12968"/>
    <lineage>
        <taxon>Eukaryota</taxon>
        <taxon>Sar</taxon>
        <taxon>Stramenopiles</taxon>
        <taxon>Bigyra</taxon>
        <taxon>Opalozoa</taxon>
        <taxon>Opalinata</taxon>
        <taxon>Blastocystidae</taxon>
        <taxon>Blastocystis</taxon>
    </lineage>
</organism>
<dbReference type="InterPro" id="IPR009447">
    <property type="entry name" value="PIGW/GWT1"/>
</dbReference>
<reference evidence="6" key="1">
    <citation type="submission" date="2010-02" db="EMBL/GenBank/DDBJ databases">
        <title>Sequencing and annotation of the Blastocystis hominis genome.</title>
        <authorList>
            <person name="Wincker P."/>
        </authorList>
    </citation>
    <scope>NUCLEOTIDE SEQUENCE</scope>
    <source>
        <strain evidence="6">Singapore isolate B</strain>
    </source>
</reference>
<evidence type="ECO:0000313" key="7">
    <source>
        <dbReference type="Proteomes" id="UP000008312"/>
    </source>
</evidence>
<dbReference type="OrthoDB" id="15270at2759"/>
<dbReference type="EMBL" id="FN668640">
    <property type="protein sequence ID" value="CBK21112.2"/>
    <property type="molecule type" value="Genomic_DNA"/>
</dbReference>
<evidence type="ECO:0000256" key="3">
    <source>
        <dbReference type="ARBA" id="ARBA00022989"/>
    </source>
</evidence>
<feature type="transmembrane region" description="Helical" evidence="5">
    <location>
        <begin position="233"/>
        <end position="254"/>
    </location>
</feature>
<feature type="transmembrane region" description="Helical" evidence="5">
    <location>
        <begin position="300"/>
        <end position="320"/>
    </location>
</feature>
<dbReference type="GO" id="GO:0032216">
    <property type="term" value="F:glucosaminyl-phosphatidylinositol O-acyltransferase activity"/>
    <property type="evidence" value="ECO:0007669"/>
    <property type="project" value="TreeGrafter"/>
</dbReference>
<feature type="transmembrane region" description="Helical" evidence="5">
    <location>
        <begin position="202"/>
        <end position="221"/>
    </location>
</feature>
<feature type="transmembrane region" description="Helical" evidence="5">
    <location>
        <begin position="275"/>
        <end position="294"/>
    </location>
</feature>
<protein>
    <submittedName>
        <fullName evidence="6">Uncharacterized protein</fullName>
    </submittedName>
</protein>
<sequence>MGSIESDRKGYITMFRGIVVLYTFPSLSTEICQNLFAGVFFDGYRCGPLHRYQCSRCIVAPIPSFLFAIGARVVGFGFYALAFSPRFFLPFRVHLVTGYVASSLEYGRDWNFFFSLAVVFAAGRTALHLIRSPFVLLASGLGLAGYYQLLLSIGLSDSLRAPSEKGWLMANAVGMFACFGLTSLYWMCAGISGILRRGGGKCAGWMVTFWVASGSLFWMLNSFVEPASRRMCNAAFVLLVLFVMMSILLCGYTLNTFYGSFFVPMILDAFNKHQLFAFLLANVLTAVVNVSIKTLFVQNWAAFLLLAMYLGVVSFFTCLLSK</sequence>
<dbReference type="GO" id="GO:0072659">
    <property type="term" value="P:protein localization to plasma membrane"/>
    <property type="evidence" value="ECO:0007669"/>
    <property type="project" value="TreeGrafter"/>
</dbReference>
<keyword evidence="7" id="KW-1185">Reference proteome</keyword>